<evidence type="ECO:0000313" key="6">
    <source>
        <dbReference type="EMBL" id="REJ57760.1"/>
    </source>
</evidence>
<keyword evidence="2 4" id="KW-0238">DNA-binding</keyword>
<feature type="DNA-binding region" description="H-T-H motif" evidence="4">
    <location>
        <begin position="32"/>
        <end position="51"/>
    </location>
</feature>
<dbReference type="Gene3D" id="1.10.357.10">
    <property type="entry name" value="Tetracycline Repressor, domain 2"/>
    <property type="match status" value="1"/>
</dbReference>
<dbReference type="GO" id="GO:0003700">
    <property type="term" value="F:DNA-binding transcription factor activity"/>
    <property type="evidence" value="ECO:0007669"/>
    <property type="project" value="TreeGrafter"/>
</dbReference>
<evidence type="ECO:0000256" key="1">
    <source>
        <dbReference type="ARBA" id="ARBA00023015"/>
    </source>
</evidence>
<dbReference type="PANTHER" id="PTHR30055:SF220">
    <property type="entry name" value="TETR-FAMILY REGULATORY PROTEIN"/>
    <property type="match status" value="1"/>
</dbReference>
<evidence type="ECO:0000256" key="3">
    <source>
        <dbReference type="ARBA" id="ARBA00023163"/>
    </source>
</evidence>
<dbReference type="EMBL" id="QQWE01000003">
    <property type="protein sequence ID" value="REJ57760.1"/>
    <property type="molecule type" value="Genomic_DNA"/>
</dbReference>
<dbReference type="InterPro" id="IPR050109">
    <property type="entry name" value="HTH-type_TetR-like_transc_reg"/>
</dbReference>
<accession>A0A3E0MD91</accession>
<dbReference type="PANTHER" id="PTHR30055">
    <property type="entry name" value="HTH-TYPE TRANSCRIPTIONAL REGULATOR RUTR"/>
    <property type="match status" value="1"/>
</dbReference>
<reference evidence="6 7" key="1">
    <citation type="submission" date="2017-08" db="EMBL/GenBank/DDBJ databases">
        <title>Functional genomic and metabolic studies of the symbiotic interactions of six Microcystis-dominated communities.</title>
        <authorList>
            <person name="Li Q."/>
            <person name="Lin F."/>
        </authorList>
    </citation>
    <scope>NUCLEOTIDE SEQUENCE [LARGE SCALE GENOMIC DNA]</scope>
    <source>
        <strain evidence="6">DA14</strain>
    </source>
</reference>
<dbReference type="Pfam" id="PF13305">
    <property type="entry name" value="TetR_C_33"/>
    <property type="match status" value="1"/>
</dbReference>
<dbReference type="SUPFAM" id="SSF46689">
    <property type="entry name" value="Homeodomain-like"/>
    <property type="match status" value="1"/>
</dbReference>
<dbReference type="SUPFAM" id="SSF48498">
    <property type="entry name" value="Tetracyclin repressor-like, C-terminal domain"/>
    <property type="match status" value="1"/>
</dbReference>
<protein>
    <submittedName>
        <fullName evidence="6">TetR/AcrR family transcriptional regulator</fullName>
    </submittedName>
</protein>
<proteinExistence type="predicted"/>
<dbReference type="InterPro" id="IPR036271">
    <property type="entry name" value="Tet_transcr_reg_TetR-rel_C_sf"/>
</dbReference>
<evidence type="ECO:0000256" key="4">
    <source>
        <dbReference type="PROSITE-ProRule" id="PRU00335"/>
    </source>
</evidence>
<dbReference type="PROSITE" id="PS50977">
    <property type="entry name" value="HTH_TETR_2"/>
    <property type="match status" value="1"/>
</dbReference>
<comment type="caution">
    <text evidence="6">The sequence shown here is derived from an EMBL/GenBank/DDBJ whole genome shotgun (WGS) entry which is preliminary data.</text>
</comment>
<dbReference type="GO" id="GO:0000976">
    <property type="term" value="F:transcription cis-regulatory region binding"/>
    <property type="evidence" value="ECO:0007669"/>
    <property type="project" value="TreeGrafter"/>
</dbReference>
<dbReference type="AlphaFoldDB" id="A0A3E0MD91"/>
<feature type="domain" description="HTH tetR-type" evidence="5">
    <location>
        <begin position="9"/>
        <end position="69"/>
    </location>
</feature>
<keyword evidence="1" id="KW-0805">Transcription regulation</keyword>
<organism evidence="6 7">
    <name type="scientific">Microcystis aeruginosa DA14</name>
    <dbReference type="NCBI Taxonomy" id="1987506"/>
    <lineage>
        <taxon>Bacteria</taxon>
        <taxon>Bacillati</taxon>
        <taxon>Cyanobacteriota</taxon>
        <taxon>Cyanophyceae</taxon>
        <taxon>Oscillatoriophycideae</taxon>
        <taxon>Chroococcales</taxon>
        <taxon>Microcystaceae</taxon>
        <taxon>Microcystis</taxon>
    </lineage>
</organism>
<evidence type="ECO:0000259" key="5">
    <source>
        <dbReference type="PROSITE" id="PS50977"/>
    </source>
</evidence>
<dbReference type="InterPro" id="IPR009057">
    <property type="entry name" value="Homeodomain-like_sf"/>
</dbReference>
<evidence type="ECO:0000256" key="2">
    <source>
        <dbReference type="ARBA" id="ARBA00023125"/>
    </source>
</evidence>
<dbReference type="Proteomes" id="UP000256301">
    <property type="component" value="Unassembled WGS sequence"/>
</dbReference>
<dbReference type="InterPro" id="IPR025996">
    <property type="entry name" value="MT1864/Rv1816-like_C"/>
</dbReference>
<keyword evidence="3" id="KW-0804">Transcription</keyword>
<sequence>MAKRPAGAADLREACLREALAVIERAGVESLSLREVARGLGVSHQAPYKHFASRDHLLAEVIRRIYDGFARHLDDRPRHDDPHADLGAIGEAYLAYAAAHPLQYRLMFATPLPDPAAHPAMMASARHAFAILNMAIDRVHGRPAAASPAGRAVPLDALYVWATVHGLASIMQASAMRTLALPASVLDAMKPHAMGRLHAAMTAPLPKDEQP</sequence>
<dbReference type="Pfam" id="PF00440">
    <property type="entry name" value="TetR_N"/>
    <property type="match status" value="1"/>
</dbReference>
<gene>
    <name evidence="6" type="ORF">DWQ56_10895</name>
</gene>
<evidence type="ECO:0000313" key="7">
    <source>
        <dbReference type="Proteomes" id="UP000256301"/>
    </source>
</evidence>
<name>A0A3E0MD91_MICAE</name>
<dbReference type="InterPro" id="IPR001647">
    <property type="entry name" value="HTH_TetR"/>
</dbReference>